<dbReference type="InterPro" id="IPR045249">
    <property type="entry name" value="HARBI1-like"/>
</dbReference>
<comment type="subcellular location">
    <subcellularLocation>
        <location evidence="2">Nucleus</location>
    </subcellularLocation>
</comment>
<evidence type="ECO:0000313" key="10">
    <source>
        <dbReference type="Proteomes" id="UP001314205"/>
    </source>
</evidence>
<dbReference type="PANTHER" id="PTHR22930">
    <property type="match status" value="1"/>
</dbReference>
<dbReference type="Pfam" id="PF13359">
    <property type="entry name" value="DDE_Tnp_4"/>
    <property type="match status" value="1"/>
</dbReference>
<name>A0AAV1KWK1_9NEOP</name>
<evidence type="ECO:0000313" key="9">
    <source>
        <dbReference type="EMBL" id="CAK1587393.1"/>
    </source>
</evidence>
<evidence type="ECO:0000256" key="4">
    <source>
        <dbReference type="ARBA" id="ARBA00022722"/>
    </source>
</evidence>
<accession>A0AAV1KWK1</accession>
<dbReference type="GO" id="GO:0004518">
    <property type="term" value="F:nuclease activity"/>
    <property type="evidence" value="ECO:0007669"/>
    <property type="project" value="UniProtKB-KW"/>
</dbReference>
<dbReference type="GO" id="GO:0005634">
    <property type="term" value="C:nucleus"/>
    <property type="evidence" value="ECO:0007669"/>
    <property type="project" value="UniProtKB-SubCell"/>
</dbReference>
<evidence type="ECO:0000256" key="5">
    <source>
        <dbReference type="ARBA" id="ARBA00022723"/>
    </source>
</evidence>
<keyword evidence="6" id="KW-0378">Hydrolase</keyword>
<comment type="similarity">
    <text evidence="3">Belongs to the HARBI1 family.</text>
</comment>
<reference evidence="9 10" key="1">
    <citation type="submission" date="2023-11" db="EMBL/GenBank/DDBJ databases">
        <authorList>
            <person name="Hedman E."/>
            <person name="Englund M."/>
            <person name="Stromberg M."/>
            <person name="Nyberg Akerstrom W."/>
            <person name="Nylinder S."/>
            <person name="Jareborg N."/>
            <person name="Kallberg Y."/>
            <person name="Kronander E."/>
        </authorList>
    </citation>
    <scope>NUCLEOTIDE SEQUENCE [LARGE SCALE GENOMIC DNA]</scope>
</reference>
<organism evidence="9 10">
    <name type="scientific">Parnassius mnemosyne</name>
    <name type="common">clouded apollo</name>
    <dbReference type="NCBI Taxonomy" id="213953"/>
    <lineage>
        <taxon>Eukaryota</taxon>
        <taxon>Metazoa</taxon>
        <taxon>Ecdysozoa</taxon>
        <taxon>Arthropoda</taxon>
        <taxon>Hexapoda</taxon>
        <taxon>Insecta</taxon>
        <taxon>Pterygota</taxon>
        <taxon>Neoptera</taxon>
        <taxon>Endopterygota</taxon>
        <taxon>Lepidoptera</taxon>
        <taxon>Glossata</taxon>
        <taxon>Ditrysia</taxon>
        <taxon>Papilionoidea</taxon>
        <taxon>Papilionidae</taxon>
        <taxon>Parnassiinae</taxon>
        <taxon>Parnassini</taxon>
        <taxon>Parnassius</taxon>
        <taxon>Driopa</taxon>
    </lineage>
</organism>
<keyword evidence="7" id="KW-0539">Nucleus</keyword>
<dbReference type="PANTHER" id="PTHR22930:SF269">
    <property type="entry name" value="NUCLEASE HARBI1-LIKE PROTEIN"/>
    <property type="match status" value="1"/>
</dbReference>
<comment type="cofactor">
    <cofactor evidence="1">
        <name>a divalent metal cation</name>
        <dbReference type="ChEBI" id="CHEBI:60240"/>
    </cofactor>
</comment>
<dbReference type="Proteomes" id="UP001314205">
    <property type="component" value="Unassembled WGS sequence"/>
</dbReference>
<keyword evidence="5" id="KW-0479">Metal-binding</keyword>
<dbReference type="AlphaFoldDB" id="A0AAV1KWK1"/>
<dbReference type="GO" id="GO:0016787">
    <property type="term" value="F:hydrolase activity"/>
    <property type="evidence" value="ECO:0007669"/>
    <property type="project" value="UniProtKB-KW"/>
</dbReference>
<dbReference type="EMBL" id="CAVLGL010000082">
    <property type="protein sequence ID" value="CAK1587393.1"/>
    <property type="molecule type" value="Genomic_DNA"/>
</dbReference>
<gene>
    <name evidence="9" type="ORF">PARMNEM_LOCUS8230</name>
</gene>
<keyword evidence="4" id="KW-0540">Nuclease</keyword>
<evidence type="ECO:0000256" key="6">
    <source>
        <dbReference type="ARBA" id="ARBA00022801"/>
    </source>
</evidence>
<keyword evidence="10" id="KW-1185">Reference proteome</keyword>
<proteinExistence type="inferred from homology"/>
<dbReference type="GO" id="GO:0046872">
    <property type="term" value="F:metal ion binding"/>
    <property type="evidence" value="ECO:0007669"/>
    <property type="project" value="UniProtKB-KW"/>
</dbReference>
<feature type="domain" description="DDE Tnp4" evidence="8">
    <location>
        <begin position="170"/>
        <end position="334"/>
    </location>
</feature>
<evidence type="ECO:0000256" key="1">
    <source>
        <dbReference type="ARBA" id="ARBA00001968"/>
    </source>
</evidence>
<evidence type="ECO:0000256" key="3">
    <source>
        <dbReference type="ARBA" id="ARBA00006958"/>
    </source>
</evidence>
<dbReference type="InterPro" id="IPR027806">
    <property type="entry name" value="HARBI1_dom"/>
</dbReference>
<sequence>MPLSKLSRYCLESNSFLVQDIVFGRDCGVHDLNRNRVIDGEFHKKYEKYRMDPQKFFEYTRMSVETFDYILINIQPELEKKVNADRILRAAEKLFLTLRFLSVGMTFKSLAQSYSLGRSTVAKTIYQTLKAIWKKLVIQHMSPKLTSEDLRKISDMFFSRWQFPNCIGAIDGKHFRIQKPPRSGSQYYNYKKFFSMVLQAVSDADYKFSVIEIGGKGKQSDGGTFHFSKFNELLTNNQFNMPPPRTLPGSNILLPHVLIGDEAYPLKTYLMRPFPSSGLDDSKRVFNKRLSRARVTIECAYGIMTNKWRIFLKAIETDTKHAKLIIKVGCLLHNIVREKDGNSDPDFRRYMSSRSTSNQVIASRRNNRATSQAINIRNNFKDYFVTY</sequence>
<evidence type="ECO:0000256" key="2">
    <source>
        <dbReference type="ARBA" id="ARBA00004123"/>
    </source>
</evidence>
<evidence type="ECO:0000259" key="8">
    <source>
        <dbReference type="Pfam" id="PF13359"/>
    </source>
</evidence>
<comment type="caution">
    <text evidence="9">The sequence shown here is derived from an EMBL/GenBank/DDBJ whole genome shotgun (WGS) entry which is preliminary data.</text>
</comment>
<evidence type="ECO:0000256" key="7">
    <source>
        <dbReference type="ARBA" id="ARBA00023242"/>
    </source>
</evidence>
<protein>
    <recommendedName>
        <fullName evidence="8">DDE Tnp4 domain-containing protein</fullName>
    </recommendedName>
</protein>